<evidence type="ECO:0000313" key="2">
    <source>
        <dbReference type="Proteomes" id="UP000464186"/>
    </source>
</evidence>
<name>A0A6P1NYL0_9MICC</name>
<reference evidence="1 2" key="1">
    <citation type="submission" date="2020-01" db="EMBL/GenBank/DDBJ databases">
        <title>Pseudarthrobacter psychrotolerans sp. nov., isolated from antarctic soil.</title>
        <authorList>
            <person name="Shin Y."/>
            <person name="Park W."/>
        </authorList>
    </citation>
    <scope>NUCLEOTIDE SEQUENCE [LARGE SCALE GENOMIC DNA]</scope>
    <source>
        <strain evidence="1 2">YJ56</strain>
    </source>
</reference>
<protein>
    <submittedName>
        <fullName evidence="1">Uncharacterized protein</fullName>
    </submittedName>
</protein>
<proteinExistence type="predicted"/>
<sequence length="108" mass="11993">MSEKLSILVRVDLDHAKAQVLAKGHVTVHSIQALYVVVKRANALKHNLDLELDVRNARVDPEALRQLQACSETHHLPARIDPQQTHCTLSILPPRRATAKAVEFSHAA</sequence>
<dbReference type="KEGG" id="psey:GU243_10595"/>
<evidence type="ECO:0000313" key="1">
    <source>
        <dbReference type="EMBL" id="QHK22271.1"/>
    </source>
</evidence>
<organism evidence="1 2">
    <name type="scientific">Pseudarthrobacter psychrotolerans</name>
    <dbReference type="NCBI Taxonomy" id="2697569"/>
    <lineage>
        <taxon>Bacteria</taxon>
        <taxon>Bacillati</taxon>
        <taxon>Actinomycetota</taxon>
        <taxon>Actinomycetes</taxon>
        <taxon>Micrococcales</taxon>
        <taxon>Micrococcaceae</taxon>
        <taxon>Pseudarthrobacter</taxon>
    </lineage>
</organism>
<dbReference type="Proteomes" id="UP000464186">
    <property type="component" value="Chromosome"/>
</dbReference>
<keyword evidence="2" id="KW-1185">Reference proteome</keyword>
<gene>
    <name evidence="1" type="ORF">GU243_10595</name>
</gene>
<dbReference type="AlphaFoldDB" id="A0A6P1NYL0"/>
<dbReference type="EMBL" id="CP047898">
    <property type="protein sequence ID" value="QHK22271.1"/>
    <property type="molecule type" value="Genomic_DNA"/>
</dbReference>
<accession>A0A6P1NYL0</accession>